<accession>A0ABU1ARJ9</accession>
<evidence type="ECO:0000313" key="3">
    <source>
        <dbReference type="Proteomes" id="UP001225316"/>
    </source>
</evidence>
<evidence type="ECO:0000313" key="2">
    <source>
        <dbReference type="EMBL" id="MDQ8206789.1"/>
    </source>
</evidence>
<proteinExistence type="predicted"/>
<dbReference type="InterPro" id="IPR025297">
    <property type="entry name" value="DUF4159"/>
</dbReference>
<dbReference type="EMBL" id="JARXHW010000007">
    <property type="protein sequence ID" value="MDQ8206789.1"/>
    <property type="molecule type" value="Genomic_DNA"/>
</dbReference>
<feature type="domain" description="DUF4159" evidence="1">
    <location>
        <begin position="45"/>
        <end position="241"/>
    </location>
</feature>
<name>A0ABU1ARJ9_9BACT</name>
<dbReference type="Gene3D" id="3.40.50.12140">
    <property type="entry name" value="Domain of unknown function DUF4159"/>
    <property type="match status" value="1"/>
</dbReference>
<sequence length="254" mass="28978">MNRRNFLATMTALGASPLMLQKLLAAKQRRGSEARWGRLKFNIHTDDTEAWGVHPQGDMNLIDHVWEHTSVNLNNQWNVADVESLEEMTQFPFIFMHSEGKPELTDRGRQNIREYLLRGGFIFAEDCVIGRMNGREANRNRSDLFFLRMIEEFPKILPEAKLEKLPLDHPLYHTVFHLRDGLPVMQGTAHGGWGLTINGRLVAFLSPSDNHCGWTNGNVWFGRKKGRESLQFGTNLYVYAMTQSLLGPAALDSV</sequence>
<gene>
    <name evidence="2" type="ORF">QEH52_04665</name>
</gene>
<reference evidence="2 3" key="1">
    <citation type="submission" date="2023-04" db="EMBL/GenBank/DDBJ databases">
        <title>A novel bacteria isolated from coastal sediment.</title>
        <authorList>
            <person name="Liu X.-J."/>
            <person name="Du Z.-J."/>
        </authorList>
    </citation>
    <scope>NUCLEOTIDE SEQUENCE [LARGE SCALE GENOMIC DNA]</scope>
    <source>
        <strain evidence="2 3">SDUM461003</strain>
    </source>
</reference>
<protein>
    <submittedName>
        <fullName evidence="2">DUF4159 domain-containing protein</fullName>
    </submittedName>
</protein>
<dbReference type="RefSeq" id="WP_308948907.1">
    <property type="nucleotide sequence ID" value="NZ_JARXHW010000007.1"/>
</dbReference>
<evidence type="ECO:0000259" key="1">
    <source>
        <dbReference type="Pfam" id="PF13709"/>
    </source>
</evidence>
<comment type="caution">
    <text evidence="2">The sequence shown here is derived from an EMBL/GenBank/DDBJ whole genome shotgun (WGS) entry which is preliminary data.</text>
</comment>
<dbReference type="Proteomes" id="UP001225316">
    <property type="component" value="Unassembled WGS sequence"/>
</dbReference>
<dbReference type="Pfam" id="PF13709">
    <property type="entry name" value="DUF4159"/>
    <property type="match status" value="1"/>
</dbReference>
<organism evidence="2 3">
    <name type="scientific">Thalassobacterium maritimum</name>
    <dbReference type="NCBI Taxonomy" id="3041265"/>
    <lineage>
        <taxon>Bacteria</taxon>
        <taxon>Pseudomonadati</taxon>
        <taxon>Verrucomicrobiota</taxon>
        <taxon>Opitutia</taxon>
        <taxon>Puniceicoccales</taxon>
        <taxon>Coraliomargaritaceae</taxon>
        <taxon>Thalassobacterium</taxon>
    </lineage>
</organism>
<keyword evidence="3" id="KW-1185">Reference proteome</keyword>